<keyword evidence="2" id="KW-1185">Reference proteome</keyword>
<proteinExistence type="predicted"/>
<protein>
    <recommendedName>
        <fullName evidence="3">LytR/CpsA/Psr regulator C-terminal domain-containing protein</fullName>
    </recommendedName>
</protein>
<comment type="caution">
    <text evidence="1">The sequence shown here is derived from an EMBL/GenBank/DDBJ whole genome shotgun (WGS) entry which is preliminary data.</text>
</comment>
<dbReference type="EMBL" id="JAMXMC010000009">
    <property type="protein sequence ID" value="MCO5978372.1"/>
    <property type="molecule type" value="Genomic_DNA"/>
</dbReference>
<dbReference type="Proteomes" id="UP001204851">
    <property type="component" value="Unassembled WGS sequence"/>
</dbReference>
<name>A0ABT1BSJ5_9BURK</name>
<gene>
    <name evidence="1" type="ORF">M0L44_16865</name>
</gene>
<reference evidence="1 2" key="1">
    <citation type="submission" date="2022-06" db="EMBL/GenBank/DDBJ databases">
        <title>Ideonella sp. NS12-5 Genome sequencing and assembly.</title>
        <authorList>
            <person name="Jung Y."/>
        </authorList>
    </citation>
    <scope>NUCLEOTIDE SEQUENCE [LARGE SCALE GENOMIC DNA]</scope>
    <source>
        <strain evidence="1 2">NS12-5</strain>
    </source>
</reference>
<sequence>MPLTEDERQRLRDEELYRAQLRREIEPPRAPPGTLERLSAFFEGKVGFWLLTTVVAGLAVKLSAEFGNWINHSELEQRAKVEQVRATAEQSRQELDTVMKIMPLLVSDQPAQGRLGVVLLNSVAAASGVQKGTVDQITAALQSVVALGAAPDASPQARAQADQVARLLDAGGSPTAVAPGAGASGAATVATAATRVASPALQAVTLPARVYVQIGSEDRRPLAQQALAALQQAGVLTPGIERVATRSVPARHQLRYCPDKVSDTTLQAVQQALSPLLNPLDMTPLKPAQCGNVRPNHLELWLAD</sequence>
<evidence type="ECO:0000313" key="1">
    <source>
        <dbReference type="EMBL" id="MCO5978372.1"/>
    </source>
</evidence>
<evidence type="ECO:0000313" key="2">
    <source>
        <dbReference type="Proteomes" id="UP001204851"/>
    </source>
</evidence>
<dbReference type="RefSeq" id="WP_252770965.1">
    <property type="nucleotide sequence ID" value="NZ_JAMXMC010000009.1"/>
</dbReference>
<organism evidence="1 2">
    <name type="scientific">Ideonella oryzae</name>
    <dbReference type="NCBI Taxonomy" id="2937441"/>
    <lineage>
        <taxon>Bacteria</taxon>
        <taxon>Pseudomonadati</taxon>
        <taxon>Pseudomonadota</taxon>
        <taxon>Betaproteobacteria</taxon>
        <taxon>Burkholderiales</taxon>
        <taxon>Sphaerotilaceae</taxon>
        <taxon>Ideonella</taxon>
    </lineage>
</organism>
<accession>A0ABT1BSJ5</accession>
<evidence type="ECO:0008006" key="3">
    <source>
        <dbReference type="Google" id="ProtNLM"/>
    </source>
</evidence>